<evidence type="ECO:0000313" key="3">
    <source>
        <dbReference type="EMBL" id="XAY07921.1"/>
    </source>
</evidence>
<dbReference type="KEGG" id="parq:DSM112329_04815"/>
<keyword evidence="1" id="KW-0238">DNA-binding</keyword>
<feature type="domain" description="OmpR/PhoB-type" evidence="2">
    <location>
        <begin position="331"/>
        <end position="395"/>
    </location>
</feature>
<reference evidence="3" key="1">
    <citation type="submission" date="2022-12" db="EMBL/GenBank/DDBJ databases">
        <title>Paraconexibacter alkalitolerans sp. nov. and Baekduia alba sp. nov., isolated from soil and emended description of the genera Paraconexibacter (Chun et al., 2020) and Baekduia (An et al., 2020).</title>
        <authorList>
            <person name="Vieira S."/>
            <person name="Huber K.J."/>
            <person name="Geppert A."/>
            <person name="Wolf J."/>
            <person name="Neumann-Schaal M."/>
            <person name="Muesken M."/>
            <person name="Overmann J."/>
        </authorList>
    </citation>
    <scope>NUCLEOTIDE SEQUENCE</scope>
    <source>
        <strain evidence="3">AEG42_29</strain>
    </source>
</reference>
<dbReference type="GO" id="GO:0003677">
    <property type="term" value="F:DNA binding"/>
    <property type="evidence" value="ECO:0007669"/>
    <property type="project" value="UniProtKB-KW"/>
</dbReference>
<organism evidence="3">
    <name type="scientific">Paraconexibacter sp. AEG42_29</name>
    <dbReference type="NCBI Taxonomy" id="2997339"/>
    <lineage>
        <taxon>Bacteria</taxon>
        <taxon>Bacillati</taxon>
        <taxon>Actinomycetota</taxon>
        <taxon>Thermoleophilia</taxon>
        <taxon>Solirubrobacterales</taxon>
        <taxon>Paraconexibacteraceae</taxon>
        <taxon>Paraconexibacter</taxon>
    </lineage>
</organism>
<dbReference type="AlphaFoldDB" id="A0AAU7B227"/>
<dbReference type="GO" id="GO:0006355">
    <property type="term" value="P:regulation of DNA-templated transcription"/>
    <property type="evidence" value="ECO:0007669"/>
    <property type="project" value="InterPro"/>
</dbReference>
<dbReference type="GO" id="GO:0000160">
    <property type="term" value="P:phosphorelay signal transduction system"/>
    <property type="evidence" value="ECO:0007669"/>
    <property type="project" value="InterPro"/>
</dbReference>
<dbReference type="InterPro" id="IPR003018">
    <property type="entry name" value="GAF"/>
</dbReference>
<dbReference type="InterPro" id="IPR029016">
    <property type="entry name" value="GAF-like_dom_sf"/>
</dbReference>
<dbReference type="SMART" id="SM00862">
    <property type="entry name" value="Trans_reg_C"/>
    <property type="match status" value="1"/>
</dbReference>
<dbReference type="EMBL" id="CP114014">
    <property type="protein sequence ID" value="XAY07921.1"/>
    <property type="molecule type" value="Genomic_DNA"/>
</dbReference>
<evidence type="ECO:0000259" key="2">
    <source>
        <dbReference type="SMART" id="SM00862"/>
    </source>
</evidence>
<dbReference type="Pfam" id="PF01590">
    <property type="entry name" value="GAF"/>
    <property type="match status" value="1"/>
</dbReference>
<evidence type="ECO:0000256" key="1">
    <source>
        <dbReference type="ARBA" id="ARBA00023125"/>
    </source>
</evidence>
<dbReference type="InterPro" id="IPR001867">
    <property type="entry name" value="OmpR/PhoB-type_DNA-bd"/>
</dbReference>
<gene>
    <name evidence="3" type="ORF">DSM112329_04815</name>
</gene>
<proteinExistence type="predicted"/>
<dbReference type="Gene3D" id="3.30.450.40">
    <property type="match status" value="1"/>
</dbReference>
<name>A0AAU7B227_9ACTN</name>
<accession>A0AAU7B227</accession>
<sequence length="505" mass="54683">MTTLQPANPWLAVQPVGDRLAQARALRRIHEEFHAGADVGGRVRAVVAQSWARSGDAGLDPVRHLPSILMDDREIEERWSRHPLYPVLPMLRDLLSSATSQSGHMLVISDARGVLMWIEGHHKVIEATHDMHLVCGADWSETGAGTNAMGTAIAVDHPVQIFSAEHFNRIVHPWQCSGAPIHDPATGEILGVVDLTGHLRTAHPHTLSLVTAAAGMAEAYLRHDQARKDEQLRDAFLERVAGSTQATALVRPSGHVMMALPHGWLPTRIDAITDGGEVTLPRRTGVADAEPLPGLDGYVLWRRATGRASAARVPAARLEVMGRRPRLVLPRGPVELSGRHAEILAVLLLAGRGLTSEELTLEVYGEEGKPVTLRAEMSRLRRTLGATLSTRPYAFAIPAGSDLQEAEQLLDRGCLTEALALTQDGVLPGSQAPRIVEARERLEHGLRTAILRDGDPDLLQAWCRSAPGQEDEPAARALLALLPAGDARLPAAQAHLARLERTFGP</sequence>
<dbReference type="RefSeq" id="WP_354699108.1">
    <property type="nucleotide sequence ID" value="NZ_CP114014.1"/>
</dbReference>
<protein>
    <recommendedName>
        <fullName evidence="2">OmpR/PhoB-type domain-containing protein</fullName>
    </recommendedName>
</protein>